<dbReference type="Gene3D" id="2.40.30.10">
    <property type="entry name" value="Translation factors"/>
    <property type="match status" value="2"/>
</dbReference>
<feature type="compositionally biased region" description="Low complexity" evidence="12">
    <location>
        <begin position="183"/>
        <end position="222"/>
    </location>
</feature>
<dbReference type="CDD" id="cd01887">
    <property type="entry name" value="IF2_eIF5B"/>
    <property type="match status" value="1"/>
</dbReference>
<evidence type="ECO:0000256" key="11">
    <source>
        <dbReference type="RuleBase" id="RU000645"/>
    </source>
</evidence>
<evidence type="ECO:0000256" key="3">
    <source>
        <dbReference type="ARBA" id="ARBA00020675"/>
    </source>
</evidence>
<feature type="binding site" evidence="9">
    <location>
        <begin position="393"/>
        <end position="400"/>
    </location>
    <ligand>
        <name>GTP</name>
        <dbReference type="ChEBI" id="CHEBI:37565"/>
    </ligand>
</feature>
<keyword evidence="5 9" id="KW-0396">Initiation factor</keyword>
<comment type="caution">
    <text evidence="14">The sequence shown here is derived from an EMBL/GenBank/DDBJ whole genome shotgun (WGS) entry which is preliminary data.</text>
</comment>
<evidence type="ECO:0000256" key="9">
    <source>
        <dbReference type="HAMAP-Rule" id="MF_00100"/>
    </source>
</evidence>
<feature type="binding site" evidence="9">
    <location>
        <begin position="495"/>
        <end position="498"/>
    </location>
    <ligand>
        <name>GTP</name>
        <dbReference type="ChEBI" id="CHEBI:37565"/>
    </ligand>
</feature>
<dbReference type="InterPro" id="IPR013575">
    <property type="entry name" value="IF2_assoc_dom_bac"/>
</dbReference>
<evidence type="ECO:0000256" key="12">
    <source>
        <dbReference type="SAM" id="MobiDB-lite"/>
    </source>
</evidence>
<comment type="subcellular location">
    <subcellularLocation>
        <location evidence="1 9 11">Cytoplasm</location>
    </subcellularLocation>
</comment>
<dbReference type="InterPro" id="IPR000178">
    <property type="entry name" value="TF_IF2_bacterial-like"/>
</dbReference>
<dbReference type="InterPro" id="IPR009000">
    <property type="entry name" value="Transl_B-barrel_sf"/>
</dbReference>
<feature type="compositionally biased region" description="Basic and acidic residues" evidence="12">
    <location>
        <begin position="115"/>
        <end position="181"/>
    </location>
</feature>
<evidence type="ECO:0000256" key="8">
    <source>
        <dbReference type="ARBA" id="ARBA00023134"/>
    </source>
</evidence>
<evidence type="ECO:0000256" key="1">
    <source>
        <dbReference type="ARBA" id="ARBA00004496"/>
    </source>
</evidence>
<dbReference type="Proteomes" id="UP001364224">
    <property type="component" value="Unassembled WGS sequence"/>
</dbReference>
<dbReference type="InterPro" id="IPR044145">
    <property type="entry name" value="IF2_II"/>
</dbReference>
<protein>
    <recommendedName>
        <fullName evidence="3 9">Translation initiation factor IF-2</fullName>
    </recommendedName>
</protein>
<feature type="binding site" evidence="9">
    <location>
        <begin position="441"/>
        <end position="445"/>
    </location>
    <ligand>
        <name>GTP</name>
        <dbReference type="ChEBI" id="CHEBI:37565"/>
    </ligand>
</feature>
<feature type="region of interest" description="Disordered" evidence="12">
    <location>
        <begin position="27"/>
        <end position="260"/>
    </location>
</feature>
<keyword evidence="8 9" id="KW-0342">GTP-binding</keyword>
<dbReference type="PANTHER" id="PTHR43381">
    <property type="entry name" value="TRANSLATION INITIATION FACTOR IF-2-RELATED"/>
    <property type="match status" value="1"/>
</dbReference>
<keyword evidence="4 9" id="KW-0963">Cytoplasm</keyword>
<dbReference type="Gene3D" id="3.40.50.300">
    <property type="entry name" value="P-loop containing nucleotide triphosphate hydrolases"/>
    <property type="match status" value="1"/>
</dbReference>
<dbReference type="Pfam" id="PF00009">
    <property type="entry name" value="GTP_EFTU"/>
    <property type="match status" value="1"/>
</dbReference>
<organism evidence="14 15">
    <name type="scientific">Bradyrhizobium algeriense</name>
    <dbReference type="NCBI Taxonomy" id="634784"/>
    <lineage>
        <taxon>Bacteria</taxon>
        <taxon>Pseudomonadati</taxon>
        <taxon>Pseudomonadota</taxon>
        <taxon>Alphaproteobacteria</taxon>
        <taxon>Hyphomicrobiales</taxon>
        <taxon>Nitrobacteraceae</taxon>
        <taxon>Bradyrhizobium</taxon>
    </lineage>
</organism>
<dbReference type="GO" id="GO:0003743">
    <property type="term" value="F:translation initiation factor activity"/>
    <property type="evidence" value="ECO:0007669"/>
    <property type="project" value="UniProtKB-KW"/>
</dbReference>
<dbReference type="RefSeq" id="WP_334487396.1">
    <property type="nucleotide sequence ID" value="NZ_JAZHRV010000001.1"/>
</dbReference>
<dbReference type="InterPro" id="IPR053905">
    <property type="entry name" value="EF-G-like_DII"/>
</dbReference>
<keyword evidence="15" id="KW-1185">Reference proteome</keyword>
<dbReference type="PANTHER" id="PTHR43381:SF5">
    <property type="entry name" value="TR-TYPE G DOMAIN-CONTAINING PROTEIN"/>
    <property type="match status" value="1"/>
</dbReference>
<dbReference type="InterPro" id="IPR023115">
    <property type="entry name" value="TIF_IF2_dom3"/>
</dbReference>
<dbReference type="SUPFAM" id="SSF50447">
    <property type="entry name" value="Translation proteins"/>
    <property type="match status" value="2"/>
</dbReference>
<dbReference type="InterPro" id="IPR036925">
    <property type="entry name" value="TIF_IF2_dom3_sf"/>
</dbReference>
<evidence type="ECO:0000256" key="10">
    <source>
        <dbReference type="RuleBase" id="RU000644"/>
    </source>
</evidence>
<name>A0ABU8BLF4_9BRAD</name>
<dbReference type="Pfam" id="PF11987">
    <property type="entry name" value="IF-2"/>
    <property type="match status" value="1"/>
</dbReference>
<gene>
    <name evidence="9" type="primary">infB</name>
    <name evidence="14" type="ORF">V1286_006912</name>
</gene>
<evidence type="ECO:0000256" key="6">
    <source>
        <dbReference type="ARBA" id="ARBA00022741"/>
    </source>
</evidence>
<dbReference type="Pfam" id="PF08364">
    <property type="entry name" value="IF2_assoc"/>
    <property type="match status" value="1"/>
</dbReference>
<dbReference type="SUPFAM" id="SSF52156">
    <property type="entry name" value="Initiation factor IF2/eIF5b, domain 3"/>
    <property type="match status" value="1"/>
</dbReference>
<evidence type="ECO:0000313" key="15">
    <source>
        <dbReference type="Proteomes" id="UP001364224"/>
    </source>
</evidence>
<keyword evidence="6 9" id="KW-0547">Nucleotide-binding</keyword>
<dbReference type="CDD" id="cd03692">
    <property type="entry name" value="mtIF2_IVc"/>
    <property type="match status" value="1"/>
</dbReference>
<feature type="domain" description="Tr-type G" evidence="13">
    <location>
        <begin position="384"/>
        <end position="555"/>
    </location>
</feature>
<dbReference type="NCBIfam" id="TIGR00487">
    <property type="entry name" value="IF-2"/>
    <property type="match status" value="1"/>
</dbReference>
<keyword evidence="7 9" id="KW-0648">Protein biosynthesis</keyword>
<dbReference type="NCBIfam" id="TIGR00231">
    <property type="entry name" value="small_GTP"/>
    <property type="match status" value="1"/>
</dbReference>
<dbReference type="PROSITE" id="PS51722">
    <property type="entry name" value="G_TR_2"/>
    <property type="match status" value="1"/>
</dbReference>
<dbReference type="PROSITE" id="PS01176">
    <property type="entry name" value="IF2"/>
    <property type="match status" value="1"/>
</dbReference>
<accession>A0ABU8BLF4</accession>
<dbReference type="Gene3D" id="3.40.50.10050">
    <property type="entry name" value="Translation initiation factor IF- 2, domain 3"/>
    <property type="match status" value="1"/>
</dbReference>
<proteinExistence type="inferred from homology"/>
<evidence type="ECO:0000259" key="13">
    <source>
        <dbReference type="PROSITE" id="PS51722"/>
    </source>
</evidence>
<sequence length="888" mass="95335">MVDTKTPGDKTLSVPTKTLTLKPRVETGTVRQSFSHGRTKQVVVEKRGKRRVGGDAPATETHAPEPVAAKPAPTAKPPLSRPAATPGAARSGSGVVLRTLTEDERSARASALADAKVREVEERRLAEEEAKRRASREGIEQAEREAAEARRKAEEERHRLEEEAKRKAEVEAKKRFGEAEAKTATAATTPAPAAARPAAARPAGARPATAAVPPARAPGVAADGSDEDEGPRQVRRGPGGAVRAVTPPKTTHKPGPQKERGRLTLVTALNADDVRERSIASFRRRTQRLKGHAANEPKEKLIREVVIPEAITIQELANRMSERAVDVIRLLMKQGAMHKITDVIDADTAQLITEEMGHSVKRVAASDVEEGLFDVVDDSTDTEPRSPVVTVMGHVDHGKTSLLDALRHANVVSGEAGGITQHIGAYQVTSPESGKKITFIDTPGHAAFTAMRARGAKVTDIVILVVAADDGVMPQTVEAINHAKAAKVPMIVAINKIDKPDAKPERVRTELLQHEVQVESFGGEVVDVEVSAKNKTNLDKLLEMIALQAELLDLKTNSERPAEGTVIEAKLDRGRGPVATVLVQRGTLKVGDIIVAGAEMGRVRALISDQGENLDEAGPSVPVEVLGFNGPPEAGDRLAVVENEARARQVTSYRAHQKRENAAASISGMRGSLEQMMSQLKTAGRKEFPLIVKADVQGSLEAILGSLEKLGTDEVAARILHAGVGGISESDVTLAEGFNAAIIGFSVRANKEAAAAAKRNGIEIRYYNIIYDLVDDIKKAMSGLLAPTLRETMLGNAQILEVFNISKVGKVAGCRVTDGTVERGANVRLIRDNVVVHEGKLSTLKRFKDEVKEVQSGQECGMAFENYGDMRVGDVIECYRVETIQRSL</sequence>
<dbReference type="InterPro" id="IPR006847">
    <property type="entry name" value="IF2_N"/>
</dbReference>
<dbReference type="EMBL" id="JAZHRV010000001">
    <property type="protein sequence ID" value="MEH2559383.1"/>
    <property type="molecule type" value="Genomic_DNA"/>
</dbReference>
<dbReference type="Pfam" id="PF22042">
    <property type="entry name" value="EF-G_D2"/>
    <property type="match status" value="1"/>
</dbReference>
<comment type="function">
    <text evidence="9 10">One of the essential components for the initiation of protein synthesis. Protects formylmethionyl-tRNA from spontaneous hydrolysis and promotes its binding to the 30S ribosomal subunits. Also involved in the hydrolysis of GTP during the formation of the 70S ribosomal complex.</text>
</comment>
<dbReference type="InterPro" id="IPR000795">
    <property type="entry name" value="T_Tr_GTP-bd_dom"/>
</dbReference>
<dbReference type="InterPro" id="IPR005225">
    <property type="entry name" value="Small_GTP-bd"/>
</dbReference>
<evidence type="ECO:0000256" key="2">
    <source>
        <dbReference type="ARBA" id="ARBA00007733"/>
    </source>
</evidence>
<evidence type="ECO:0000256" key="5">
    <source>
        <dbReference type="ARBA" id="ARBA00022540"/>
    </source>
</evidence>
<evidence type="ECO:0000256" key="7">
    <source>
        <dbReference type="ARBA" id="ARBA00022917"/>
    </source>
</evidence>
<dbReference type="Pfam" id="PF03144">
    <property type="entry name" value="GTP_EFTU_D2"/>
    <property type="match status" value="1"/>
</dbReference>
<evidence type="ECO:0000256" key="4">
    <source>
        <dbReference type="ARBA" id="ARBA00022490"/>
    </source>
</evidence>
<reference evidence="14 15" key="1">
    <citation type="submission" date="2024-02" db="EMBL/GenBank/DDBJ databases">
        <title>Adaptive strategies in a cosmopolitan and abundant soil bacterium.</title>
        <authorList>
            <person name="Carini P."/>
        </authorList>
    </citation>
    <scope>NUCLEOTIDE SEQUENCE [LARGE SCALE GENOMIC DNA]</scope>
    <source>
        <strain evidence="14 15">AZCC 1608</strain>
    </source>
</reference>
<feature type="compositionally biased region" description="Low complexity" evidence="12">
    <location>
        <begin position="64"/>
        <end position="73"/>
    </location>
</feature>
<dbReference type="InterPro" id="IPR004161">
    <property type="entry name" value="EFTu-like_2"/>
</dbReference>
<dbReference type="Pfam" id="PF04760">
    <property type="entry name" value="IF2_N"/>
    <property type="match status" value="1"/>
</dbReference>
<dbReference type="HAMAP" id="MF_00100_B">
    <property type="entry name" value="IF_2_B"/>
    <property type="match status" value="1"/>
</dbReference>
<evidence type="ECO:0000313" key="14">
    <source>
        <dbReference type="EMBL" id="MEH2559383.1"/>
    </source>
</evidence>
<dbReference type="InterPro" id="IPR027417">
    <property type="entry name" value="P-loop_NTPase"/>
</dbReference>
<comment type="caution">
    <text evidence="9">Lacks conserved residue(s) required for the propagation of feature annotation.</text>
</comment>
<dbReference type="SUPFAM" id="SSF52540">
    <property type="entry name" value="P-loop containing nucleoside triphosphate hydrolases"/>
    <property type="match status" value="1"/>
</dbReference>
<dbReference type="CDD" id="cd03702">
    <property type="entry name" value="IF2_mtIF2_II"/>
    <property type="match status" value="1"/>
</dbReference>
<comment type="similarity">
    <text evidence="2 9 10">Belongs to the TRAFAC class translation factor GTPase superfamily. Classic translation factor GTPase family. IF-2 subfamily.</text>
</comment>
<dbReference type="InterPro" id="IPR015760">
    <property type="entry name" value="TIF_IF2"/>
</dbReference>